<dbReference type="Gene3D" id="3.40.50.880">
    <property type="match status" value="1"/>
</dbReference>
<dbReference type="PIRSF" id="PIRSF016642">
    <property type="entry name" value="UCP016642"/>
    <property type="match status" value="1"/>
</dbReference>
<gene>
    <name evidence="3" type="ORF">RMAR00112_LOCUS4012</name>
</gene>
<dbReference type="GO" id="GO:1903600">
    <property type="term" value="C:glutaminase complex"/>
    <property type="evidence" value="ECO:0007669"/>
    <property type="project" value="TreeGrafter"/>
</dbReference>
<organism evidence="3">
    <name type="scientific">Rhodosorus marinus</name>
    <dbReference type="NCBI Taxonomy" id="101924"/>
    <lineage>
        <taxon>Eukaryota</taxon>
        <taxon>Rhodophyta</taxon>
        <taxon>Stylonematophyceae</taxon>
        <taxon>Stylonematales</taxon>
        <taxon>Stylonemataceae</taxon>
        <taxon>Rhodosorus</taxon>
    </lineage>
</organism>
<evidence type="ECO:0000256" key="1">
    <source>
        <dbReference type="ARBA" id="ARBA00022962"/>
    </source>
</evidence>
<protein>
    <recommendedName>
        <fullName evidence="2">Biotin-protein ligase N-terminal domain-containing protein</fullName>
    </recommendedName>
</protein>
<dbReference type="InterPro" id="IPR029062">
    <property type="entry name" value="Class_I_gatase-like"/>
</dbReference>
<dbReference type="InterPro" id="IPR002161">
    <property type="entry name" value="PdxT/SNO"/>
</dbReference>
<dbReference type="GO" id="GO:0005829">
    <property type="term" value="C:cytosol"/>
    <property type="evidence" value="ECO:0007669"/>
    <property type="project" value="TreeGrafter"/>
</dbReference>
<evidence type="ECO:0000313" key="3">
    <source>
        <dbReference type="EMBL" id="CAE0036062.1"/>
    </source>
</evidence>
<feature type="domain" description="Biotin-protein ligase N-terminal" evidence="2">
    <location>
        <begin position="4"/>
        <end position="229"/>
    </location>
</feature>
<dbReference type="Pfam" id="PF09825">
    <property type="entry name" value="BPL_N"/>
    <property type="match status" value="1"/>
</dbReference>
<dbReference type="GO" id="GO:0042823">
    <property type="term" value="P:pyridoxal phosphate biosynthetic process"/>
    <property type="evidence" value="ECO:0007669"/>
    <property type="project" value="InterPro"/>
</dbReference>
<accession>A0A7S2ZF82</accession>
<dbReference type="CDD" id="cd03144">
    <property type="entry name" value="GATase1_ScBLP_like"/>
    <property type="match status" value="1"/>
</dbReference>
<evidence type="ECO:0000259" key="2">
    <source>
        <dbReference type="Pfam" id="PF09825"/>
    </source>
</evidence>
<dbReference type="AlphaFoldDB" id="A0A7S2ZF82"/>
<dbReference type="PANTHER" id="PTHR31559">
    <property type="entry name" value="PYRIDOXAL 5'-PHOSPHATE SYNTHASE SUBUNIT SNO"/>
    <property type="match status" value="1"/>
</dbReference>
<dbReference type="InterPro" id="IPR019197">
    <property type="entry name" value="Biotin-prot_ligase_N"/>
</dbReference>
<dbReference type="GO" id="GO:0008614">
    <property type="term" value="P:pyridoxine metabolic process"/>
    <property type="evidence" value="ECO:0007669"/>
    <property type="project" value="TreeGrafter"/>
</dbReference>
<dbReference type="EMBL" id="HBHW01005382">
    <property type="protein sequence ID" value="CAE0036062.1"/>
    <property type="molecule type" value="Transcribed_RNA"/>
</dbReference>
<dbReference type="PANTHER" id="PTHR31559:SF0">
    <property type="entry name" value="PYRIDOXAL 5'-PHOSPHATE SYNTHASE SUBUNIT SNO1-RELATED"/>
    <property type="match status" value="1"/>
</dbReference>
<dbReference type="SUPFAM" id="SSF52317">
    <property type="entry name" value="Class I glutamine amidotransferase-like"/>
    <property type="match status" value="1"/>
</dbReference>
<dbReference type="InterPro" id="IPR015834">
    <property type="entry name" value="UCP016642"/>
</dbReference>
<proteinExistence type="predicted"/>
<sequence length="242" mass="26144">MTKSVLVYGDQGVSLDYLEAAVESIEGCFPHVQVRRTSAAEIRAGGWEDSCLALVVPGGRDRPYCEDLSTAGTDSVRSFVKNGGLYYGFCAGAYFASKNIVFEPGTENEIVESRPLNFFPGTARGSIVRPYRYNSTLGAALVRVTVTGLAHRSENLGAVLYSDGGCAFITDESDPRVDNVEVLASYSDSVLERQGIHGCVAAVVRVRVENGVVVLSGVHPEVSMKRIELWQSTRGKLTLVRV</sequence>
<name>A0A7S2ZF82_9RHOD</name>
<keyword evidence="1" id="KW-0315">Glutamine amidotransferase</keyword>
<dbReference type="GO" id="GO:0004359">
    <property type="term" value="F:glutaminase activity"/>
    <property type="evidence" value="ECO:0007669"/>
    <property type="project" value="InterPro"/>
</dbReference>
<reference evidence="3" key="1">
    <citation type="submission" date="2021-01" db="EMBL/GenBank/DDBJ databases">
        <authorList>
            <person name="Corre E."/>
            <person name="Pelletier E."/>
            <person name="Niang G."/>
            <person name="Scheremetjew M."/>
            <person name="Finn R."/>
            <person name="Kale V."/>
            <person name="Holt S."/>
            <person name="Cochrane G."/>
            <person name="Meng A."/>
            <person name="Brown T."/>
            <person name="Cohen L."/>
        </authorList>
    </citation>
    <scope>NUCLEOTIDE SEQUENCE</scope>
    <source>
        <strain evidence="3">CCMP 769</strain>
    </source>
</reference>